<evidence type="ECO:0000256" key="4">
    <source>
        <dbReference type="ARBA" id="ARBA00022527"/>
    </source>
</evidence>
<dbReference type="InterPro" id="IPR036388">
    <property type="entry name" value="WH-like_DNA-bd_sf"/>
</dbReference>
<dbReference type="Proteomes" id="UP000694865">
    <property type="component" value="Unplaced"/>
</dbReference>
<dbReference type="PANTHER" id="PTHR45852">
    <property type="entry name" value="SER/THR-PROTEIN KINASE RIO2"/>
    <property type="match status" value="1"/>
</dbReference>
<evidence type="ECO:0000256" key="3">
    <source>
        <dbReference type="ARBA" id="ARBA00012513"/>
    </source>
</evidence>
<name>A0ABM0LXU9_SACKO</name>
<dbReference type="PANTHER" id="PTHR45852:SF1">
    <property type="entry name" value="SERINE_THREONINE-PROTEIN KINASE RIO2"/>
    <property type="match status" value="1"/>
</dbReference>
<evidence type="ECO:0000259" key="13">
    <source>
        <dbReference type="SMART" id="SM00090"/>
    </source>
</evidence>
<evidence type="ECO:0000256" key="12">
    <source>
        <dbReference type="ARBA" id="ARBA00048679"/>
    </source>
</evidence>
<reference evidence="15" key="1">
    <citation type="submission" date="2025-08" db="UniProtKB">
        <authorList>
            <consortium name="RefSeq"/>
        </authorList>
    </citation>
    <scope>IDENTIFICATION</scope>
    <source>
        <tissue evidence="15">Testes</tissue>
    </source>
</reference>
<evidence type="ECO:0000256" key="1">
    <source>
        <dbReference type="ARBA" id="ARBA00001946"/>
    </source>
</evidence>
<proteinExistence type="inferred from homology"/>
<dbReference type="RefSeq" id="XP_006812590.1">
    <property type="nucleotide sequence ID" value="XM_006812527.1"/>
</dbReference>
<evidence type="ECO:0000256" key="8">
    <source>
        <dbReference type="ARBA" id="ARBA00022777"/>
    </source>
</evidence>
<dbReference type="GeneID" id="102802601"/>
<evidence type="ECO:0000313" key="15">
    <source>
        <dbReference type="RefSeq" id="XP_006812590.1"/>
    </source>
</evidence>
<dbReference type="Pfam" id="PF01163">
    <property type="entry name" value="RIO1"/>
    <property type="match status" value="1"/>
</dbReference>
<keyword evidence="9" id="KW-0067">ATP-binding</keyword>
<evidence type="ECO:0000256" key="2">
    <source>
        <dbReference type="ARBA" id="ARBA00009196"/>
    </source>
</evidence>
<evidence type="ECO:0000256" key="10">
    <source>
        <dbReference type="ARBA" id="ARBA00022842"/>
    </source>
</evidence>
<dbReference type="EC" id="2.7.11.1" evidence="3"/>
<sequence length="195" mass="22389">MGRLNVTMLRYLSREDFRVLTALEMGMKNHEIVPTPLIANIANLKHGGCHKILKELVRSKLIMYESGKNAGYRLTYPGYDYLALKTLSSRDVIGSIGNQIGTGKESDVYIVANDDGQQLVMKLQRLGRTSFRKIKEKRDYHRHRKNASWLYLSRLAAMKEFAFMKALHENGFPVPKPVDYNRHCVIMELVDGYPL</sequence>
<dbReference type="SMART" id="SM00090">
    <property type="entry name" value="RIO"/>
    <property type="match status" value="1"/>
</dbReference>
<organism evidence="14 15">
    <name type="scientific">Saccoglossus kowalevskii</name>
    <name type="common">Acorn worm</name>
    <dbReference type="NCBI Taxonomy" id="10224"/>
    <lineage>
        <taxon>Eukaryota</taxon>
        <taxon>Metazoa</taxon>
        <taxon>Hemichordata</taxon>
        <taxon>Enteropneusta</taxon>
        <taxon>Harrimaniidae</taxon>
        <taxon>Saccoglossus</taxon>
    </lineage>
</organism>
<accession>A0ABM0LXU9</accession>
<evidence type="ECO:0000256" key="9">
    <source>
        <dbReference type="ARBA" id="ARBA00022840"/>
    </source>
</evidence>
<dbReference type="Gene3D" id="1.10.10.10">
    <property type="entry name" value="Winged helix-like DNA-binding domain superfamily/Winged helix DNA-binding domain"/>
    <property type="match status" value="1"/>
</dbReference>
<dbReference type="SUPFAM" id="SSF56112">
    <property type="entry name" value="Protein kinase-like (PK-like)"/>
    <property type="match status" value="1"/>
</dbReference>
<dbReference type="Pfam" id="PF09202">
    <property type="entry name" value="Rio2_N"/>
    <property type="match status" value="1"/>
</dbReference>
<gene>
    <name evidence="15" type="primary">LOC102802601</name>
</gene>
<dbReference type="Gene3D" id="3.30.200.20">
    <property type="entry name" value="Phosphorylase Kinase, domain 1"/>
    <property type="match status" value="1"/>
</dbReference>
<dbReference type="InterPro" id="IPR018934">
    <property type="entry name" value="RIO_dom"/>
</dbReference>
<dbReference type="SUPFAM" id="SSF46785">
    <property type="entry name" value="Winged helix' DNA-binding domain"/>
    <property type="match status" value="1"/>
</dbReference>
<dbReference type="InterPro" id="IPR000687">
    <property type="entry name" value="RIO_kinase"/>
</dbReference>
<keyword evidence="8" id="KW-0418">Kinase</keyword>
<dbReference type="InterPro" id="IPR011009">
    <property type="entry name" value="Kinase-like_dom_sf"/>
</dbReference>
<keyword evidence="10" id="KW-0460">Magnesium</keyword>
<comment type="similarity">
    <text evidence="2">Belongs to the protein kinase superfamily. RIO-type Ser/Thr kinase family.</text>
</comment>
<keyword evidence="14" id="KW-1185">Reference proteome</keyword>
<comment type="cofactor">
    <cofactor evidence="1">
        <name>Mg(2+)</name>
        <dbReference type="ChEBI" id="CHEBI:18420"/>
    </cofactor>
</comment>
<evidence type="ECO:0000256" key="5">
    <source>
        <dbReference type="ARBA" id="ARBA00022679"/>
    </source>
</evidence>
<evidence type="ECO:0000256" key="6">
    <source>
        <dbReference type="ARBA" id="ARBA00022723"/>
    </source>
</evidence>
<evidence type="ECO:0000313" key="14">
    <source>
        <dbReference type="Proteomes" id="UP000694865"/>
    </source>
</evidence>
<comment type="catalytic activity">
    <reaction evidence="11">
        <text>L-threonyl-[protein] + ATP = O-phospho-L-threonyl-[protein] + ADP + H(+)</text>
        <dbReference type="Rhea" id="RHEA:46608"/>
        <dbReference type="Rhea" id="RHEA-COMP:11060"/>
        <dbReference type="Rhea" id="RHEA-COMP:11605"/>
        <dbReference type="ChEBI" id="CHEBI:15378"/>
        <dbReference type="ChEBI" id="CHEBI:30013"/>
        <dbReference type="ChEBI" id="CHEBI:30616"/>
        <dbReference type="ChEBI" id="CHEBI:61977"/>
        <dbReference type="ChEBI" id="CHEBI:456216"/>
        <dbReference type="EC" id="2.7.11.1"/>
    </reaction>
</comment>
<keyword evidence="6" id="KW-0479">Metal-binding</keyword>
<protein>
    <recommendedName>
        <fullName evidence="3">non-specific serine/threonine protein kinase</fullName>
        <ecNumber evidence="3">2.7.11.1</ecNumber>
    </recommendedName>
</protein>
<dbReference type="InterPro" id="IPR036390">
    <property type="entry name" value="WH_DNA-bd_sf"/>
</dbReference>
<keyword evidence="5" id="KW-0808">Transferase</keyword>
<comment type="catalytic activity">
    <reaction evidence="12">
        <text>L-seryl-[protein] + ATP = O-phospho-L-seryl-[protein] + ADP + H(+)</text>
        <dbReference type="Rhea" id="RHEA:17989"/>
        <dbReference type="Rhea" id="RHEA-COMP:9863"/>
        <dbReference type="Rhea" id="RHEA-COMP:11604"/>
        <dbReference type="ChEBI" id="CHEBI:15378"/>
        <dbReference type="ChEBI" id="CHEBI:29999"/>
        <dbReference type="ChEBI" id="CHEBI:30616"/>
        <dbReference type="ChEBI" id="CHEBI:83421"/>
        <dbReference type="ChEBI" id="CHEBI:456216"/>
        <dbReference type="EC" id="2.7.11.1"/>
    </reaction>
</comment>
<evidence type="ECO:0000256" key="11">
    <source>
        <dbReference type="ARBA" id="ARBA00047899"/>
    </source>
</evidence>
<feature type="domain" description="RIO kinase" evidence="13">
    <location>
        <begin position="65"/>
        <end position="195"/>
    </location>
</feature>
<keyword evidence="7" id="KW-0547">Nucleotide-binding</keyword>
<evidence type="ECO:0000256" key="7">
    <source>
        <dbReference type="ARBA" id="ARBA00022741"/>
    </source>
</evidence>
<dbReference type="InterPro" id="IPR015285">
    <property type="entry name" value="RIO2_wHTH_N"/>
</dbReference>
<keyword evidence="4" id="KW-0723">Serine/threonine-protein kinase</keyword>